<dbReference type="Pfam" id="PF00186">
    <property type="entry name" value="DHFR_1"/>
    <property type="match status" value="1"/>
</dbReference>
<dbReference type="InterPro" id="IPR024072">
    <property type="entry name" value="DHFR-like_dom_sf"/>
</dbReference>
<evidence type="ECO:0000256" key="3">
    <source>
        <dbReference type="ARBA" id="ARBA00022563"/>
    </source>
</evidence>
<evidence type="ECO:0000259" key="6">
    <source>
        <dbReference type="PROSITE" id="PS51330"/>
    </source>
</evidence>
<comment type="pathway">
    <text evidence="1">Cofactor biosynthesis; tetrahydrofolate biosynthesis; 5,6,7,8-tetrahydrofolate from 7,8-dihydrofolate: step 1/1.</text>
</comment>
<dbReference type="PANTHER" id="PTHR48069:SF3">
    <property type="entry name" value="DIHYDROFOLATE REDUCTASE"/>
    <property type="match status" value="1"/>
</dbReference>
<name>A0A6C0M153_9ZZZZ</name>
<dbReference type="PRINTS" id="PR00070">
    <property type="entry name" value="DHFR"/>
</dbReference>
<reference evidence="7" key="1">
    <citation type="journal article" date="2020" name="Nature">
        <title>Giant virus diversity and host interactions through global metagenomics.</title>
        <authorList>
            <person name="Schulz F."/>
            <person name="Roux S."/>
            <person name="Paez-Espino D."/>
            <person name="Jungbluth S."/>
            <person name="Walsh D.A."/>
            <person name="Denef V.J."/>
            <person name="McMahon K.D."/>
            <person name="Konstantinidis K.T."/>
            <person name="Eloe-Fadrosh E.A."/>
            <person name="Kyrpides N.C."/>
            <person name="Woyke T."/>
        </authorList>
    </citation>
    <scope>NUCLEOTIDE SEQUENCE</scope>
    <source>
        <strain evidence="7">GVMAG-S-1035124-57</strain>
    </source>
</reference>
<evidence type="ECO:0000256" key="4">
    <source>
        <dbReference type="ARBA" id="ARBA00022857"/>
    </source>
</evidence>
<dbReference type="PROSITE" id="PS51330">
    <property type="entry name" value="DHFR_2"/>
    <property type="match status" value="1"/>
</dbReference>
<dbReference type="EMBL" id="MN740631">
    <property type="protein sequence ID" value="QHU36776.1"/>
    <property type="molecule type" value="Genomic_DNA"/>
</dbReference>
<evidence type="ECO:0000256" key="2">
    <source>
        <dbReference type="ARBA" id="ARBA00012856"/>
    </source>
</evidence>
<accession>A0A6C0M153</accession>
<dbReference type="SUPFAM" id="SSF53597">
    <property type="entry name" value="Dihydrofolate reductase-like"/>
    <property type="match status" value="1"/>
</dbReference>
<dbReference type="GO" id="GO:0004146">
    <property type="term" value="F:dihydrofolate reductase activity"/>
    <property type="evidence" value="ECO:0007669"/>
    <property type="project" value="UniProtKB-EC"/>
</dbReference>
<organism evidence="7">
    <name type="scientific">viral metagenome</name>
    <dbReference type="NCBI Taxonomy" id="1070528"/>
    <lineage>
        <taxon>unclassified sequences</taxon>
        <taxon>metagenomes</taxon>
        <taxon>organismal metagenomes</taxon>
    </lineage>
</organism>
<dbReference type="Gene3D" id="3.40.430.10">
    <property type="entry name" value="Dihydrofolate Reductase, subunit A"/>
    <property type="match status" value="1"/>
</dbReference>
<evidence type="ECO:0000256" key="5">
    <source>
        <dbReference type="ARBA" id="ARBA00023002"/>
    </source>
</evidence>
<evidence type="ECO:0000256" key="1">
    <source>
        <dbReference type="ARBA" id="ARBA00004903"/>
    </source>
</evidence>
<dbReference type="InterPro" id="IPR001796">
    <property type="entry name" value="DHFR_dom"/>
</dbReference>
<protein>
    <recommendedName>
        <fullName evidence="2">dihydrofolate reductase</fullName>
        <ecNumber evidence="2">1.5.1.3</ecNumber>
    </recommendedName>
</protein>
<dbReference type="PANTHER" id="PTHR48069">
    <property type="entry name" value="DIHYDROFOLATE REDUCTASE"/>
    <property type="match status" value="1"/>
</dbReference>
<proteinExistence type="predicted"/>
<dbReference type="GO" id="GO:0046452">
    <property type="term" value="P:dihydrofolate metabolic process"/>
    <property type="evidence" value="ECO:0007669"/>
    <property type="project" value="TreeGrafter"/>
</dbReference>
<dbReference type="EC" id="1.5.1.3" evidence="2"/>
<dbReference type="CDD" id="cd00209">
    <property type="entry name" value="DHFR"/>
    <property type="match status" value="1"/>
</dbReference>
<keyword evidence="3" id="KW-0554">One-carbon metabolism</keyword>
<dbReference type="GO" id="GO:0046655">
    <property type="term" value="P:folic acid metabolic process"/>
    <property type="evidence" value="ECO:0007669"/>
    <property type="project" value="TreeGrafter"/>
</dbReference>
<dbReference type="GO" id="GO:0046654">
    <property type="term" value="P:tetrahydrofolate biosynthetic process"/>
    <property type="evidence" value="ECO:0007669"/>
    <property type="project" value="InterPro"/>
</dbReference>
<dbReference type="GO" id="GO:0050661">
    <property type="term" value="F:NADP binding"/>
    <property type="evidence" value="ECO:0007669"/>
    <property type="project" value="InterPro"/>
</dbReference>
<keyword evidence="4" id="KW-0521">NADP</keyword>
<keyword evidence="5" id="KW-0560">Oxidoreductase</keyword>
<dbReference type="GO" id="GO:0005739">
    <property type="term" value="C:mitochondrion"/>
    <property type="evidence" value="ECO:0007669"/>
    <property type="project" value="TreeGrafter"/>
</dbReference>
<evidence type="ECO:0000313" key="7">
    <source>
        <dbReference type="EMBL" id="QHU36776.1"/>
    </source>
</evidence>
<dbReference type="AlphaFoldDB" id="A0A6C0M153"/>
<sequence>MPIKFKLIAAVCSDGGMGYKGRLPWPHNKADMAQFAKRTTGAGNNAIIMGAKTWDSIPARPLRNRANLILSSKPQPHQTQQTQQTRAEHWFKTIPELLAHLEAAEYDEVWIIGGARIYEQFLAMHTTGEIHIDEMCVTTMEGTYACDTFFPHSMIGTTSSENPNPTTN</sequence>
<dbReference type="GO" id="GO:0006730">
    <property type="term" value="P:one-carbon metabolic process"/>
    <property type="evidence" value="ECO:0007669"/>
    <property type="project" value="UniProtKB-KW"/>
</dbReference>
<dbReference type="InterPro" id="IPR012259">
    <property type="entry name" value="DHFR"/>
</dbReference>
<feature type="domain" description="DHFR" evidence="6">
    <location>
        <begin position="4"/>
        <end position="168"/>
    </location>
</feature>